<evidence type="ECO:0000256" key="1">
    <source>
        <dbReference type="SAM" id="MobiDB-lite"/>
    </source>
</evidence>
<reference evidence="2 3" key="1">
    <citation type="submission" date="2024-10" db="EMBL/GenBank/DDBJ databases">
        <authorList>
            <person name="Kim D."/>
        </authorList>
    </citation>
    <scope>NUCLEOTIDE SEQUENCE [LARGE SCALE GENOMIC DNA]</scope>
    <source>
        <strain evidence="2">BH-2024</strain>
    </source>
</reference>
<evidence type="ECO:0000313" key="3">
    <source>
        <dbReference type="Proteomes" id="UP001620626"/>
    </source>
</evidence>
<feature type="compositionally biased region" description="Polar residues" evidence="1">
    <location>
        <begin position="224"/>
        <end position="233"/>
    </location>
</feature>
<proteinExistence type="predicted"/>
<keyword evidence="3" id="KW-1185">Reference proteome</keyword>
<sequence>MSSAPHNSYRFHHLQLRSNPNIWLWIDTRTGTARRMPKDYVHELYETTINQTNSNLELHPLIFHAWQLDNESDATRFPHINEFINSEQFKEKLEQHVTARTEALGALKGGIEGFTVRWLKSLVDEAITWWIRVACVYSTFLMLRDIILPCLLAYLLNPIRVTLLSLVGVRQHPKLRPTVSKPLGIEEGMPLREMPRTPKSPARRAEHRSMSPIKLDMIARTARYQQPRTQSHLDLTEDTPFGRPRRKEF</sequence>
<dbReference type="Proteomes" id="UP001620626">
    <property type="component" value="Unassembled WGS sequence"/>
</dbReference>
<dbReference type="EMBL" id="JBICBT010000614">
    <property type="protein sequence ID" value="KAL3107557.1"/>
    <property type="molecule type" value="Genomic_DNA"/>
</dbReference>
<accession>A0ABD2KX62</accession>
<comment type="caution">
    <text evidence="2">The sequence shown here is derived from an EMBL/GenBank/DDBJ whole genome shotgun (WGS) entry which is preliminary data.</text>
</comment>
<feature type="region of interest" description="Disordered" evidence="1">
    <location>
        <begin position="189"/>
        <end position="210"/>
    </location>
</feature>
<dbReference type="AlphaFoldDB" id="A0ABD2KX62"/>
<organism evidence="2 3">
    <name type="scientific">Heterodera trifolii</name>
    <dbReference type="NCBI Taxonomy" id="157864"/>
    <lineage>
        <taxon>Eukaryota</taxon>
        <taxon>Metazoa</taxon>
        <taxon>Ecdysozoa</taxon>
        <taxon>Nematoda</taxon>
        <taxon>Chromadorea</taxon>
        <taxon>Rhabditida</taxon>
        <taxon>Tylenchina</taxon>
        <taxon>Tylenchomorpha</taxon>
        <taxon>Tylenchoidea</taxon>
        <taxon>Heteroderidae</taxon>
        <taxon>Heteroderinae</taxon>
        <taxon>Heterodera</taxon>
    </lineage>
</organism>
<feature type="region of interest" description="Disordered" evidence="1">
    <location>
        <begin position="224"/>
        <end position="249"/>
    </location>
</feature>
<name>A0ABD2KX62_9BILA</name>
<gene>
    <name evidence="2" type="ORF">niasHT_013206</name>
</gene>
<protein>
    <submittedName>
        <fullName evidence="2">Uncharacterized protein</fullName>
    </submittedName>
</protein>
<evidence type="ECO:0000313" key="2">
    <source>
        <dbReference type="EMBL" id="KAL3107557.1"/>
    </source>
</evidence>